<dbReference type="EMBL" id="CM056741">
    <property type="protein sequence ID" value="KAJ8683760.1"/>
    <property type="molecule type" value="Genomic_DNA"/>
</dbReference>
<dbReference type="Proteomes" id="UP001239111">
    <property type="component" value="Chromosome 1"/>
</dbReference>
<proteinExistence type="predicted"/>
<accession>A0ACC2PPP8</accession>
<sequence>MARRLPLQIEYMRNNPAPAPGAVSKALPLPTQMCAPVPARLPPQQPAPAELVHFKRPLTPPPRLPAPPALVEADLEFPLPVEESEVEKLLDWGERVYSLVANVSPNWWPERDALIAHLNSIEEGSDLEFFSTHILKKMVKLKLGKLHIWRGELEWKPLPY</sequence>
<keyword evidence="2" id="KW-1185">Reference proteome</keyword>
<evidence type="ECO:0000313" key="1">
    <source>
        <dbReference type="EMBL" id="KAJ8683760.1"/>
    </source>
</evidence>
<name>A0ACC2PPP8_9HYME</name>
<comment type="caution">
    <text evidence="1">The sequence shown here is derived from an EMBL/GenBank/DDBJ whole genome shotgun (WGS) entry which is preliminary data.</text>
</comment>
<reference evidence="1" key="1">
    <citation type="submission" date="2023-04" db="EMBL/GenBank/DDBJ databases">
        <title>A chromosome-level genome assembly of the parasitoid wasp Eretmocerus hayati.</title>
        <authorList>
            <person name="Zhong Y."/>
            <person name="Liu S."/>
            <person name="Liu Y."/>
        </authorList>
    </citation>
    <scope>NUCLEOTIDE SEQUENCE</scope>
    <source>
        <strain evidence="1">ZJU_SS_LIU_2023</strain>
    </source>
</reference>
<protein>
    <submittedName>
        <fullName evidence="1">Uncharacterized protein</fullName>
    </submittedName>
</protein>
<evidence type="ECO:0000313" key="2">
    <source>
        <dbReference type="Proteomes" id="UP001239111"/>
    </source>
</evidence>
<organism evidence="1 2">
    <name type="scientific">Eretmocerus hayati</name>
    <dbReference type="NCBI Taxonomy" id="131215"/>
    <lineage>
        <taxon>Eukaryota</taxon>
        <taxon>Metazoa</taxon>
        <taxon>Ecdysozoa</taxon>
        <taxon>Arthropoda</taxon>
        <taxon>Hexapoda</taxon>
        <taxon>Insecta</taxon>
        <taxon>Pterygota</taxon>
        <taxon>Neoptera</taxon>
        <taxon>Endopterygota</taxon>
        <taxon>Hymenoptera</taxon>
        <taxon>Apocrita</taxon>
        <taxon>Proctotrupomorpha</taxon>
        <taxon>Chalcidoidea</taxon>
        <taxon>Aphelinidae</taxon>
        <taxon>Aphelininae</taxon>
        <taxon>Eretmocerus</taxon>
    </lineage>
</organism>
<gene>
    <name evidence="1" type="ORF">QAD02_019552</name>
</gene>